<sequence length="149" mass="16296">MSLRAWVREISGEPTSSAISGETGRGFMMPRGWRVPAAGLGDAVAQVTVWTNRWLGSVGAAARRRIEEGEEAADEARKGTAWAEKKVEEMPEEEIAIGAAMEEGSGRGIRLGKVILIFWGCVKKIRGSPLLRRERGYITEIIRVLTSAQ</sequence>
<accession>A0AAV2FKU5</accession>
<dbReference type="AlphaFoldDB" id="A0AAV2FKU5"/>
<organism evidence="1 2">
    <name type="scientific">Linum trigynum</name>
    <dbReference type="NCBI Taxonomy" id="586398"/>
    <lineage>
        <taxon>Eukaryota</taxon>
        <taxon>Viridiplantae</taxon>
        <taxon>Streptophyta</taxon>
        <taxon>Embryophyta</taxon>
        <taxon>Tracheophyta</taxon>
        <taxon>Spermatophyta</taxon>
        <taxon>Magnoliopsida</taxon>
        <taxon>eudicotyledons</taxon>
        <taxon>Gunneridae</taxon>
        <taxon>Pentapetalae</taxon>
        <taxon>rosids</taxon>
        <taxon>fabids</taxon>
        <taxon>Malpighiales</taxon>
        <taxon>Linaceae</taxon>
        <taxon>Linum</taxon>
    </lineage>
</organism>
<dbReference type="EMBL" id="OZ034820">
    <property type="protein sequence ID" value="CAL1398966.1"/>
    <property type="molecule type" value="Genomic_DNA"/>
</dbReference>
<name>A0AAV2FKU5_9ROSI</name>
<proteinExistence type="predicted"/>
<reference evidence="1 2" key="1">
    <citation type="submission" date="2024-04" db="EMBL/GenBank/DDBJ databases">
        <authorList>
            <person name="Fracassetti M."/>
        </authorList>
    </citation>
    <scope>NUCLEOTIDE SEQUENCE [LARGE SCALE GENOMIC DNA]</scope>
</reference>
<gene>
    <name evidence="1" type="ORF">LTRI10_LOCUS39168</name>
</gene>
<evidence type="ECO:0000313" key="2">
    <source>
        <dbReference type="Proteomes" id="UP001497516"/>
    </source>
</evidence>
<dbReference type="Proteomes" id="UP001497516">
    <property type="component" value="Chromosome 7"/>
</dbReference>
<protein>
    <submittedName>
        <fullName evidence="1">Uncharacterized protein</fullName>
    </submittedName>
</protein>
<evidence type="ECO:0000313" key="1">
    <source>
        <dbReference type="EMBL" id="CAL1398966.1"/>
    </source>
</evidence>
<keyword evidence="2" id="KW-1185">Reference proteome</keyword>